<dbReference type="OrthoDB" id="449062at2759"/>
<feature type="non-terminal residue" evidence="2">
    <location>
        <position position="1"/>
    </location>
</feature>
<evidence type="ECO:0000313" key="2">
    <source>
        <dbReference type="EMBL" id="CRK96437.1"/>
    </source>
</evidence>
<dbReference type="Proteomes" id="UP000183832">
    <property type="component" value="Unassembled WGS sequence"/>
</dbReference>
<dbReference type="InterPro" id="IPR000225">
    <property type="entry name" value="Armadillo"/>
</dbReference>
<dbReference type="InterPro" id="IPR011989">
    <property type="entry name" value="ARM-like"/>
</dbReference>
<dbReference type="GO" id="GO:0002244">
    <property type="term" value="P:hematopoietic progenitor cell differentiation"/>
    <property type="evidence" value="ECO:0007669"/>
    <property type="project" value="TreeGrafter"/>
</dbReference>
<proteinExistence type="predicted"/>
<protein>
    <submittedName>
        <fullName evidence="2">CLUMA_CG009853, isoform A</fullName>
    </submittedName>
</protein>
<dbReference type="EMBL" id="CVRI01000043">
    <property type="protein sequence ID" value="CRK96437.1"/>
    <property type="molecule type" value="Genomic_DNA"/>
</dbReference>
<keyword evidence="1" id="KW-0677">Repeat</keyword>
<dbReference type="SUPFAM" id="SSF48371">
    <property type="entry name" value="ARM repeat"/>
    <property type="match status" value="1"/>
</dbReference>
<gene>
    <name evidence="2" type="ORF">CLUMA_CG009853</name>
</gene>
<organism evidence="2 3">
    <name type="scientific">Clunio marinus</name>
    <dbReference type="NCBI Taxonomy" id="568069"/>
    <lineage>
        <taxon>Eukaryota</taxon>
        <taxon>Metazoa</taxon>
        <taxon>Ecdysozoa</taxon>
        <taxon>Arthropoda</taxon>
        <taxon>Hexapoda</taxon>
        <taxon>Insecta</taxon>
        <taxon>Pterygota</taxon>
        <taxon>Neoptera</taxon>
        <taxon>Endopterygota</taxon>
        <taxon>Diptera</taxon>
        <taxon>Nematocera</taxon>
        <taxon>Chironomoidea</taxon>
        <taxon>Chironomidae</taxon>
        <taxon>Clunio</taxon>
    </lineage>
</organism>
<sequence length="540" mass="61138">IFSVRSPIENTKHNSIINFTLFFSNSFKKNHKFLFTHSIPSKTFTFSDLKSSFTLKKLVIGNLEINSLKKKMAKVISQETYDEVIKENIIEFSMSVEESREETIKQFEAQGVNLANIIKDLTINETTGQPILSETIEKIKNCVNNPYDQSDGDLEKALDVLISELSKSVPHRVNASKNNTQDYLLKLIKTELWANDSDRANSIMHKLILSAHAMTNKNPDIFDDKSLSVILELLDSLTNENIICDVLKWIQKACLLHEMNRQLIVNEDILVKHLKPLLKRNETEIIKNVSICFRYLILDDDIRVEFGKAHEHARMIAQECLVELTSLMTKFKSNPDMLSELMLTIASLTVRNEFCEMIADAGGITLIMDAMVEFQDSIKVIRESFKLLKALAGNDKVKADIIKCGIAPIIESSLNRHKCDETIAKSALVCISTLALRVKDNSSALFEAGIAETVIETLKIHEKNKLVQRNGAWAIRNMVSRSREQCETWMNLGAEDVLSLARKNHPSVDHDTKAALRDLGAKIHLEEEWKGTAEKPITNE</sequence>
<dbReference type="AlphaFoldDB" id="A0A1J1I829"/>
<evidence type="ECO:0000256" key="1">
    <source>
        <dbReference type="ARBA" id="ARBA00022737"/>
    </source>
</evidence>
<dbReference type="PANTHER" id="PTHR22895">
    <property type="entry name" value="ARMADILLO REPEAT-CONTAINING PROTEIN 6"/>
    <property type="match status" value="1"/>
</dbReference>
<evidence type="ECO:0000313" key="3">
    <source>
        <dbReference type="Proteomes" id="UP000183832"/>
    </source>
</evidence>
<dbReference type="SMART" id="SM00185">
    <property type="entry name" value="ARM"/>
    <property type="match status" value="4"/>
</dbReference>
<dbReference type="Gene3D" id="1.25.10.10">
    <property type="entry name" value="Leucine-rich Repeat Variant"/>
    <property type="match status" value="1"/>
</dbReference>
<keyword evidence="3" id="KW-1185">Reference proteome</keyword>
<name>A0A1J1I829_9DIPT</name>
<reference evidence="2 3" key="1">
    <citation type="submission" date="2015-04" db="EMBL/GenBank/DDBJ databases">
        <authorList>
            <person name="Syromyatnikov M.Y."/>
            <person name="Popov V.N."/>
        </authorList>
    </citation>
    <scope>NUCLEOTIDE SEQUENCE [LARGE SCALE GENOMIC DNA]</scope>
</reference>
<dbReference type="InterPro" id="IPR016024">
    <property type="entry name" value="ARM-type_fold"/>
</dbReference>
<dbReference type="PANTHER" id="PTHR22895:SF0">
    <property type="entry name" value="ARMADILLO REPEAT-CONTAINING PROTEIN 6"/>
    <property type="match status" value="1"/>
</dbReference>
<accession>A0A1J1I829</accession>